<sequence length="222" mass="25899">MKQELLHSCPELIDYINETGFLPLLSMGIAGWSAEEVTDEDCQYTRLPDGGWEWPLWEWKGAILQESGCAYGKFFKDKAAFISREWWPDFCNYRRSLFPYPEAGSIEETILDILRCEGSLITRELRAACGFTGPRMRSRFDAYLTRLEMGGYIVTEDFIYPLDRHGREYGWGWSLLTTPERLFGRKACHPDRSPQESRERMLTQFQKILPHESEKTYAALLK</sequence>
<dbReference type="InterPro" id="IPR056298">
    <property type="entry name" value="AlkZ-rel"/>
</dbReference>
<proteinExistence type="predicted"/>
<dbReference type="AlphaFoldDB" id="A0A3E4MZ69"/>
<dbReference type="Proteomes" id="UP000260780">
    <property type="component" value="Unassembled WGS sequence"/>
</dbReference>
<accession>A0A3E4MZ69</accession>
<evidence type="ECO:0000313" key="4">
    <source>
        <dbReference type="Proteomes" id="UP000260862"/>
    </source>
</evidence>
<name>A0A3E4MZ69_9BACT</name>
<dbReference type="Pfam" id="PF24741">
    <property type="entry name" value="AlkZ-rel"/>
    <property type="match status" value="1"/>
</dbReference>
<evidence type="ECO:0000313" key="2">
    <source>
        <dbReference type="EMBL" id="RGM37516.1"/>
    </source>
</evidence>
<dbReference type="EMBL" id="QSQT01000019">
    <property type="protein sequence ID" value="RGK54646.1"/>
    <property type="molecule type" value="Genomic_DNA"/>
</dbReference>
<organism evidence="1 4">
    <name type="scientific">Phocaeicola plebeius</name>
    <dbReference type="NCBI Taxonomy" id="310297"/>
    <lineage>
        <taxon>Bacteria</taxon>
        <taxon>Pseudomonadati</taxon>
        <taxon>Bacteroidota</taxon>
        <taxon>Bacteroidia</taxon>
        <taxon>Bacteroidales</taxon>
        <taxon>Bacteroidaceae</taxon>
        <taxon>Phocaeicola</taxon>
    </lineage>
</organism>
<comment type="caution">
    <text evidence="1">The sequence shown here is derived from an EMBL/GenBank/DDBJ whole genome shotgun (WGS) entry which is preliminary data.</text>
</comment>
<keyword evidence="4" id="KW-1185">Reference proteome</keyword>
<gene>
    <name evidence="2" type="ORF">DXC17_11990</name>
    <name evidence="1" type="ORF">DXD04_10665</name>
</gene>
<reference evidence="3 4" key="1">
    <citation type="submission" date="2018-08" db="EMBL/GenBank/DDBJ databases">
        <title>A genome reference for cultivated species of the human gut microbiota.</title>
        <authorList>
            <person name="Zou Y."/>
            <person name="Xue W."/>
            <person name="Luo G."/>
        </authorList>
    </citation>
    <scope>NUCLEOTIDE SEQUENCE [LARGE SCALE GENOMIC DNA]</scope>
    <source>
        <strain evidence="2 3">OM08-14</strain>
        <strain evidence="1 4">TF10-3AC</strain>
    </source>
</reference>
<evidence type="ECO:0000313" key="1">
    <source>
        <dbReference type="EMBL" id="RGK54646.1"/>
    </source>
</evidence>
<evidence type="ECO:0008006" key="5">
    <source>
        <dbReference type="Google" id="ProtNLM"/>
    </source>
</evidence>
<dbReference type="EMBL" id="QSTF01000035">
    <property type="protein sequence ID" value="RGM37516.1"/>
    <property type="molecule type" value="Genomic_DNA"/>
</dbReference>
<protein>
    <recommendedName>
        <fullName evidence="5">Winged helix-turn-helix domain-containing protein</fullName>
    </recommendedName>
</protein>
<evidence type="ECO:0000313" key="3">
    <source>
        <dbReference type="Proteomes" id="UP000260780"/>
    </source>
</evidence>
<dbReference type="Proteomes" id="UP000260862">
    <property type="component" value="Unassembled WGS sequence"/>
</dbReference>
<dbReference type="RefSeq" id="WP_117673237.1">
    <property type="nucleotide sequence ID" value="NZ_CABOGR010000019.1"/>
</dbReference>